<accession>A0A154PQ45</accession>
<evidence type="ECO:0000256" key="1">
    <source>
        <dbReference type="SAM" id="Phobius"/>
    </source>
</evidence>
<dbReference type="AlphaFoldDB" id="A0A154PQ45"/>
<keyword evidence="1" id="KW-1133">Transmembrane helix</keyword>
<evidence type="ECO:0000313" key="3">
    <source>
        <dbReference type="Proteomes" id="UP000076502"/>
    </source>
</evidence>
<protein>
    <submittedName>
        <fullName evidence="2">Uncharacterized protein</fullName>
    </submittedName>
</protein>
<evidence type="ECO:0000313" key="2">
    <source>
        <dbReference type="EMBL" id="KZC14009.1"/>
    </source>
</evidence>
<name>A0A154PQ45_DUFNO</name>
<reference evidence="2 3" key="1">
    <citation type="submission" date="2015-07" db="EMBL/GenBank/DDBJ databases">
        <title>The genome of Dufourea novaeangliae.</title>
        <authorList>
            <person name="Pan H."/>
            <person name="Kapheim K."/>
        </authorList>
    </citation>
    <scope>NUCLEOTIDE SEQUENCE [LARGE SCALE GENOMIC DNA]</scope>
    <source>
        <strain evidence="2">0120121106</strain>
        <tissue evidence="2">Whole body</tissue>
    </source>
</reference>
<sequence>MLTKILNKGLVFFAIKDTLLLTEIRFFIQKKKLSKLHHLVFFSAFSFAFCGVHSDLLVIFLESCKVFPSFGEFTFFHTFTDVPVNECSLGIHQVEFVIKTSPGFRDSCSVG</sequence>
<dbReference type="EMBL" id="KQ435030">
    <property type="protein sequence ID" value="KZC14009.1"/>
    <property type="molecule type" value="Genomic_DNA"/>
</dbReference>
<dbReference type="Proteomes" id="UP000076502">
    <property type="component" value="Unassembled WGS sequence"/>
</dbReference>
<keyword evidence="1" id="KW-0812">Transmembrane</keyword>
<proteinExistence type="predicted"/>
<keyword evidence="1" id="KW-0472">Membrane</keyword>
<keyword evidence="3" id="KW-1185">Reference proteome</keyword>
<feature type="transmembrane region" description="Helical" evidence="1">
    <location>
        <begin position="39"/>
        <end position="61"/>
    </location>
</feature>
<organism evidence="2 3">
    <name type="scientific">Dufourea novaeangliae</name>
    <name type="common">Sweat bee</name>
    <dbReference type="NCBI Taxonomy" id="178035"/>
    <lineage>
        <taxon>Eukaryota</taxon>
        <taxon>Metazoa</taxon>
        <taxon>Ecdysozoa</taxon>
        <taxon>Arthropoda</taxon>
        <taxon>Hexapoda</taxon>
        <taxon>Insecta</taxon>
        <taxon>Pterygota</taxon>
        <taxon>Neoptera</taxon>
        <taxon>Endopterygota</taxon>
        <taxon>Hymenoptera</taxon>
        <taxon>Apocrita</taxon>
        <taxon>Aculeata</taxon>
        <taxon>Apoidea</taxon>
        <taxon>Anthophila</taxon>
        <taxon>Halictidae</taxon>
        <taxon>Rophitinae</taxon>
        <taxon>Dufourea</taxon>
    </lineage>
</organism>
<gene>
    <name evidence="2" type="ORF">WN55_06539</name>
</gene>